<gene>
    <name evidence="5" type="ORF">Tco_1031299</name>
</gene>
<feature type="region of interest" description="Disordered" evidence="3">
    <location>
        <begin position="208"/>
        <end position="246"/>
    </location>
</feature>
<sequence>MSGTVPPIPSHLGSNPSNTALRIKFNAFKTLEGEKVNGTFTRLKCLLNDLENKGVSISQAKVNVTFVNSLPRKWLSMNQTQKANNSIKNDSLATLYGKYNYKEGLIDHIYESKSSKFTIQASSSKALISNTHLQDSDSDVEEDTRSSSKFLADLNVEFHDRALLANQKRFYKRSGRVGSAKNPMDKSNETCFACGKLVHFQKDCPLNKTSTPSYPSSNKTYNKPKFHSNSTPQHNQNVDNHKKDYKGKYKGLKAKTDILTKKIDAMSKGKSEKGLVAESFDWDEESVSFEDEGVTKVKAFMAITEDEPSVGKVDARSNYTYVDLHYVEDQRKNLFSKFNSLNQQLSSCKSELSDLKNTKALNCSLQNEISRLNLENESIKDEISDLKKVIKKWTSSKVTLDQLLNEQVPGNIVCALGGRGKRKDAISQKEMLFTKADESSSETALEITSDSESECDN</sequence>
<dbReference type="InterPro" id="IPR001878">
    <property type="entry name" value="Znf_CCHC"/>
</dbReference>
<dbReference type="PROSITE" id="PS50158">
    <property type="entry name" value="ZF_CCHC"/>
    <property type="match status" value="1"/>
</dbReference>
<feature type="region of interest" description="Disordered" evidence="3">
    <location>
        <begin position="437"/>
        <end position="457"/>
    </location>
</feature>
<name>A0ABQ5G8K6_9ASTR</name>
<reference evidence="5" key="1">
    <citation type="journal article" date="2022" name="Int. J. Mol. Sci.">
        <title>Draft Genome of Tanacetum Coccineum: Genomic Comparison of Closely Related Tanacetum-Family Plants.</title>
        <authorList>
            <person name="Yamashiro T."/>
            <person name="Shiraishi A."/>
            <person name="Nakayama K."/>
            <person name="Satake H."/>
        </authorList>
    </citation>
    <scope>NUCLEOTIDE SEQUENCE</scope>
</reference>
<evidence type="ECO:0000256" key="2">
    <source>
        <dbReference type="SAM" id="Coils"/>
    </source>
</evidence>
<evidence type="ECO:0000313" key="6">
    <source>
        <dbReference type="Proteomes" id="UP001151760"/>
    </source>
</evidence>
<evidence type="ECO:0000259" key="4">
    <source>
        <dbReference type="PROSITE" id="PS50158"/>
    </source>
</evidence>
<organism evidence="5 6">
    <name type="scientific">Tanacetum coccineum</name>
    <dbReference type="NCBI Taxonomy" id="301880"/>
    <lineage>
        <taxon>Eukaryota</taxon>
        <taxon>Viridiplantae</taxon>
        <taxon>Streptophyta</taxon>
        <taxon>Embryophyta</taxon>
        <taxon>Tracheophyta</taxon>
        <taxon>Spermatophyta</taxon>
        <taxon>Magnoliopsida</taxon>
        <taxon>eudicotyledons</taxon>
        <taxon>Gunneridae</taxon>
        <taxon>Pentapetalae</taxon>
        <taxon>asterids</taxon>
        <taxon>campanulids</taxon>
        <taxon>Asterales</taxon>
        <taxon>Asteraceae</taxon>
        <taxon>Asteroideae</taxon>
        <taxon>Anthemideae</taxon>
        <taxon>Anthemidinae</taxon>
        <taxon>Tanacetum</taxon>
    </lineage>
</organism>
<keyword evidence="2" id="KW-0175">Coiled coil</keyword>
<comment type="caution">
    <text evidence="5">The sequence shown here is derived from an EMBL/GenBank/DDBJ whole genome shotgun (WGS) entry which is preliminary data.</text>
</comment>
<keyword evidence="1" id="KW-0479">Metal-binding</keyword>
<feature type="domain" description="CCHC-type" evidence="4">
    <location>
        <begin position="191"/>
        <end position="205"/>
    </location>
</feature>
<evidence type="ECO:0000313" key="5">
    <source>
        <dbReference type="EMBL" id="GJT72013.1"/>
    </source>
</evidence>
<evidence type="ECO:0000256" key="3">
    <source>
        <dbReference type="SAM" id="MobiDB-lite"/>
    </source>
</evidence>
<dbReference type="EMBL" id="BQNB010018218">
    <property type="protein sequence ID" value="GJT72013.1"/>
    <property type="molecule type" value="Genomic_DNA"/>
</dbReference>
<dbReference type="InterPro" id="IPR036875">
    <property type="entry name" value="Znf_CCHC_sf"/>
</dbReference>
<reference evidence="5" key="2">
    <citation type="submission" date="2022-01" db="EMBL/GenBank/DDBJ databases">
        <authorList>
            <person name="Yamashiro T."/>
            <person name="Shiraishi A."/>
            <person name="Satake H."/>
            <person name="Nakayama K."/>
        </authorList>
    </citation>
    <scope>NUCLEOTIDE SEQUENCE</scope>
</reference>
<keyword evidence="1" id="KW-0863">Zinc-finger</keyword>
<proteinExistence type="predicted"/>
<keyword evidence="1" id="KW-0862">Zinc</keyword>
<feature type="coiled-coil region" evidence="2">
    <location>
        <begin position="338"/>
        <end position="389"/>
    </location>
</feature>
<protein>
    <submittedName>
        <fullName evidence="5">Retrovirus-related pol polyprotein from transposon TNT 1-94</fullName>
    </submittedName>
</protein>
<dbReference type="Proteomes" id="UP001151760">
    <property type="component" value="Unassembled WGS sequence"/>
</dbReference>
<evidence type="ECO:0000256" key="1">
    <source>
        <dbReference type="PROSITE-ProRule" id="PRU00047"/>
    </source>
</evidence>
<dbReference type="SUPFAM" id="SSF57756">
    <property type="entry name" value="Retrovirus zinc finger-like domains"/>
    <property type="match status" value="1"/>
</dbReference>
<keyword evidence="6" id="KW-1185">Reference proteome</keyword>
<feature type="compositionally biased region" description="Polar residues" evidence="3">
    <location>
        <begin position="208"/>
        <end position="238"/>
    </location>
</feature>
<accession>A0ABQ5G8K6</accession>